<feature type="coiled-coil region" evidence="3">
    <location>
        <begin position="501"/>
        <end position="528"/>
    </location>
</feature>
<dbReference type="SMART" id="SM00387">
    <property type="entry name" value="HATPase_c"/>
    <property type="match status" value="1"/>
</dbReference>
<evidence type="ECO:0000313" key="7">
    <source>
        <dbReference type="Proteomes" id="UP001652504"/>
    </source>
</evidence>
<evidence type="ECO:0000256" key="1">
    <source>
        <dbReference type="ARBA" id="ARBA00000085"/>
    </source>
</evidence>
<keyword evidence="6" id="KW-0418">Kinase</keyword>
<evidence type="ECO:0000313" key="6">
    <source>
        <dbReference type="EMBL" id="MCV2886113.1"/>
    </source>
</evidence>
<dbReference type="EC" id="2.7.13.3" evidence="2"/>
<keyword evidence="4" id="KW-0472">Membrane</keyword>
<feature type="domain" description="Histidine kinase" evidence="5">
    <location>
        <begin position="468"/>
        <end position="674"/>
    </location>
</feature>
<dbReference type="InterPro" id="IPR052023">
    <property type="entry name" value="Histidine_kinase_KdpD"/>
</dbReference>
<feature type="transmembrane region" description="Helical" evidence="4">
    <location>
        <begin position="251"/>
        <end position="271"/>
    </location>
</feature>
<keyword evidence="4" id="KW-1133">Transmembrane helix</keyword>
<feature type="transmembrane region" description="Helical" evidence="4">
    <location>
        <begin position="91"/>
        <end position="113"/>
    </location>
</feature>
<evidence type="ECO:0000256" key="3">
    <source>
        <dbReference type="SAM" id="Coils"/>
    </source>
</evidence>
<dbReference type="NCBIfam" id="TIGR02916">
    <property type="entry name" value="PEP_his_kin"/>
    <property type="match status" value="1"/>
</dbReference>
<dbReference type="PANTHER" id="PTHR45569">
    <property type="entry name" value="SENSOR PROTEIN KDPD"/>
    <property type="match status" value="1"/>
</dbReference>
<accession>A0ABT3ABT7</accession>
<dbReference type="EMBL" id="JAOWKX010000008">
    <property type="protein sequence ID" value="MCV2886113.1"/>
    <property type="molecule type" value="Genomic_DNA"/>
</dbReference>
<dbReference type="Proteomes" id="UP001652504">
    <property type="component" value="Unassembled WGS sequence"/>
</dbReference>
<keyword evidence="3" id="KW-0175">Coiled coil</keyword>
<proteinExistence type="predicted"/>
<evidence type="ECO:0000256" key="2">
    <source>
        <dbReference type="ARBA" id="ARBA00012438"/>
    </source>
</evidence>
<dbReference type="RefSeq" id="WP_263713399.1">
    <property type="nucleotide sequence ID" value="NZ_JAOWKX010000008.1"/>
</dbReference>
<keyword evidence="6" id="KW-0808">Transferase</keyword>
<dbReference type="InterPro" id="IPR036890">
    <property type="entry name" value="HATPase_C_sf"/>
</dbReference>
<dbReference type="InterPro" id="IPR014265">
    <property type="entry name" value="XrtA/PrsK"/>
</dbReference>
<dbReference type="PRINTS" id="PR00344">
    <property type="entry name" value="BCTRLSENSOR"/>
</dbReference>
<dbReference type="Gene3D" id="3.30.565.10">
    <property type="entry name" value="Histidine kinase-like ATPase, C-terminal domain"/>
    <property type="match status" value="1"/>
</dbReference>
<comment type="catalytic activity">
    <reaction evidence="1">
        <text>ATP + protein L-histidine = ADP + protein N-phospho-L-histidine.</text>
        <dbReference type="EC" id="2.7.13.3"/>
    </reaction>
</comment>
<comment type="caution">
    <text evidence="6">The sequence shown here is derived from an EMBL/GenBank/DDBJ whole genome shotgun (WGS) entry which is preliminary data.</text>
</comment>
<feature type="transmembrane region" description="Helical" evidence="4">
    <location>
        <begin position="119"/>
        <end position="139"/>
    </location>
</feature>
<dbReference type="InterPro" id="IPR005467">
    <property type="entry name" value="His_kinase_dom"/>
</dbReference>
<keyword evidence="4" id="KW-0812">Transmembrane</keyword>
<feature type="transmembrane region" description="Helical" evidence="4">
    <location>
        <begin position="33"/>
        <end position="54"/>
    </location>
</feature>
<dbReference type="PANTHER" id="PTHR45569:SF1">
    <property type="entry name" value="SENSOR PROTEIN KDPD"/>
    <property type="match status" value="1"/>
</dbReference>
<dbReference type="GO" id="GO:0004673">
    <property type="term" value="F:protein histidine kinase activity"/>
    <property type="evidence" value="ECO:0007669"/>
    <property type="project" value="UniProtKB-EC"/>
</dbReference>
<gene>
    <name evidence="6" type="primary">prsK</name>
    <name evidence="6" type="ORF">OE749_15580</name>
</gene>
<feature type="transmembrane region" description="Helical" evidence="4">
    <location>
        <begin position="220"/>
        <end position="239"/>
    </location>
</feature>
<dbReference type="InterPro" id="IPR003594">
    <property type="entry name" value="HATPase_dom"/>
</dbReference>
<dbReference type="SUPFAM" id="SSF55874">
    <property type="entry name" value="ATPase domain of HSP90 chaperone/DNA topoisomerase II/histidine kinase"/>
    <property type="match status" value="1"/>
</dbReference>
<feature type="transmembrane region" description="Helical" evidence="4">
    <location>
        <begin position="151"/>
        <end position="168"/>
    </location>
</feature>
<dbReference type="Pfam" id="PF02518">
    <property type="entry name" value="HATPase_c"/>
    <property type="match status" value="1"/>
</dbReference>
<name>A0ABT3ABT7_9ALTE</name>
<organism evidence="6 7">
    <name type="scientific">Fluctibacter corallii</name>
    <dbReference type="NCBI Taxonomy" id="2984329"/>
    <lineage>
        <taxon>Bacteria</taxon>
        <taxon>Pseudomonadati</taxon>
        <taxon>Pseudomonadota</taxon>
        <taxon>Gammaproteobacteria</taxon>
        <taxon>Alteromonadales</taxon>
        <taxon>Alteromonadaceae</taxon>
        <taxon>Fluctibacter</taxon>
    </lineage>
</organism>
<sequence>MIADIGFALSGIGFFLLTLLLLTVRKAGLAKHLLLLASLVTMVWSFSHVSFFFGTITHTHYLRMDIIKQIVWIVFLLGCVKDNFTSLTQVLLRPFSLIMLAPSLLSFALPFIYPNQISWLYLLQTIIALQILVLLELIFRQAGENRWEYKPLILFVGATNLLEFVSYANATMVGHIDPPYIAAKGFVYAALVPLLVLAIRRIKHWGVDIFVSREVVLHSSLIMVAGAYLFIMALAGYAVKYFGGEWGSTVQIVLVVLSLVLLASLFLSNSFRIKIKVFITKHFFANQFDYRIEWVKLTQALQSSEEGISGVYDSALKGLINAIKYESGILVKTSNQRFTPVAYTHDNRLSSSDIKLLQTLSDYFAEKNWIIDIEELRYKPFIYEGLKVNHALLNQCEFKLVLPIFQNGALWGMAILKDADNSPNLNWEVRDYLTAVVAQVSSFVFHYEASKEVAENAQFAAFNRMSAFVLHDLKNVMAQIDLILCNAEQHKHNPEFIDDTFETLEHTKARMTKMLRQLTEKKEIKEQRDSLCLASSIINHVVDSKCSTMSPIPEVNLIEELQIVIDEEKFSNVMYHLIDNAQQATRDDGFVVIEIDKSLNNKHLIIKVIDNGEGMSESFIHNRLFKPFDTTKGNAGMGIGAYDAKNFIEKAGGQLEVFSEVGVGTTFTLTLPVE</sequence>
<evidence type="ECO:0000256" key="4">
    <source>
        <dbReference type="SAM" id="Phobius"/>
    </source>
</evidence>
<protein>
    <recommendedName>
        <fullName evidence="2">histidine kinase</fullName>
        <ecNumber evidence="2">2.7.13.3</ecNumber>
    </recommendedName>
</protein>
<dbReference type="PROSITE" id="PS50109">
    <property type="entry name" value="HIS_KIN"/>
    <property type="match status" value="1"/>
</dbReference>
<dbReference type="InterPro" id="IPR004358">
    <property type="entry name" value="Sig_transdc_His_kin-like_C"/>
</dbReference>
<keyword evidence="7" id="KW-1185">Reference proteome</keyword>
<reference evidence="6 7" key="1">
    <citation type="submission" date="2022-10" db="EMBL/GenBank/DDBJ databases">
        <title>Aestuariibacter sp. AA17 isolated from Montipora capitata coral fragment.</title>
        <authorList>
            <person name="Emsley S.A."/>
            <person name="Pfannmuller K.M."/>
            <person name="Loughran R.M."/>
            <person name="Shlafstein M."/>
            <person name="Papke E."/>
            <person name="Saw J.H."/>
            <person name="Ushijima B."/>
            <person name="Videau P."/>
        </authorList>
    </citation>
    <scope>NUCLEOTIDE SEQUENCE [LARGE SCALE GENOMIC DNA]</scope>
    <source>
        <strain evidence="6 7">AA17</strain>
    </source>
</reference>
<feature type="transmembrane region" description="Helical" evidence="4">
    <location>
        <begin position="6"/>
        <end position="24"/>
    </location>
</feature>
<evidence type="ECO:0000259" key="5">
    <source>
        <dbReference type="PROSITE" id="PS50109"/>
    </source>
</evidence>
<feature type="transmembrane region" description="Helical" evidence="4">
    <location>
        <begin position="180"/>
        <end position="199"/>
    </location>
</feature>